<evidence type="ECO:0000313" key="2">
    <source>
        <dbReference type="Proteomes" id="UP000230056"/>
    </source>
</evidence>
<dbReference type="InterPro" id="IPR036465">
    <property type="entry name" value="vWFA_dom_sf"/>
</dbReference>
<dbReference type="AlphaFoldDB" id="A0A2D3NW66"/>
<gene>
    <name evidence="1" type="ORF">CTM72_08000</name>
</gene>
<dbReference type="PANTHER" id="PTHR30634">
    <property type="entry name" value="OUTER MEMBRANE LOLAB LIPOPROTEIN INSERTION APPARATUS"/>
    <property type="match status" value="1"/>
</dbReference>
<dbReference type="Gene3D" id="3.40.50.410">
    <property type="entry name" value="von Willebrand factor, type A domain"/>
    <property type="match status" value="1"/>
</dbReference>
<evidence type="ECO:0008006" key="3">
    <source>
        <dbReference type="Google" id="ProtNLM"/>
    </source>
</evidence>
<protein>
    <recommendedName>
        <fullName evidence="3">VWA domain-containing protein</fullName>
    </recommendedName>
</protein>
<dbReference type="RefSeq" id="WP_100025052.1">
    <property type="nucleotide sequence ID" value="NZ_CP024699.1"/>
</dbReference>
<accession>A0A2D3NW66</accession>
<dbReference type="PANTHER" id="PTHR30634:SF16">
    <property type="entry name" value="OUTER-MEMBRANE LIPOPROTEIN LOLB"/>
    <property type="match status" value="1"/>
</dbReference>
<name>A0A2D3NW66_9FUSO</name>
<dbReference type="InterPro" id="IPR050458">
    <property type="entry name" value="LolB"/>
</dbReference>
<dbReference type="InterPro" id="IPR008912">
    <property type="entry name" value="Uncharacterised_CoxE"/>
</dbReference>
<dbReference type="Proteomes" id="UP000230056">
    <property type="component" value="Chromosome"/>
</dbReference>
<proteinExistence type="predicted"/>
<organism evidence="1 2">
    <name type="scientific">Fusobacterium pseudoperiodonticum</name>
    <dbReference type="NCBI Taxonomy" id="2663009"/>
    <lineage>
        <taxon>Bacteria</taxon>
        <taxon>Fusobacteriati</taxon>
        <taxon>Fusobacteriota</taxon>
        <taxon>Fusobacteriia</taxon>
        <taxon>Fusobacteriales</taxon>
        <taxon>Fusobacteriaceae</taxon>
        <taxon>Fusobacterium</taxon>
    </lineage>
</organism>
<reference evidence="1 2" key="1">
    <citation type="submission" date="2017-11" db="EMBL/GenBank/DDBJ databases">
        <title>Genome sequencing of Fusobacterium periodonticum KCOM 1261.</title>
        <authorList>
            <person name="Kook J.-K."/>
            <person name="Park S.-N."/>
            <person name="Lim Y.K."/>
        </authorList>
    </citation>
    <scope>NUCLEOTIDE SEQUENCE [LARGE SCALE GENOMIC DNA]</scope>
    <source>
        <strain evidence="1 2">KCOM 1261</strain>
    </source>
</reference>
<sequence length="397" mass="44412">MDIKEDIKRWRLILGKDTEEDFSSMDSEAISSFSEEDWLMDRALDAIYNPTGKFMGGESGAGAGAGKGPSNPQISKWLGDIRNLFDKELVKIIQTDAMDRCGLKQLIFEPEILEQVEPDINLASTIMLLKEQIPQKSKESVRAFIKKIVEEINKLLESDIKRAVRAALNKRQHSPIPSASALDFKRTIQRGIKNYNKELKKIIPEHYYFFERASTNPSSKFTVILDIDQSGSMGESVIYSSVMACILASMAALKTRIVAFDTNIVDLTEKSDDPVDLLYGFQLGGGTDINKSIAYCMNYIENPKKTIFFLISDLMEGGNRGGMLRHLQEMKDSGVIVVCLLAISGDGQPYYDAQMTGKISSMGIPCFACNPEKLPLLLERVLKGLDLNSFQEEFKKK</sequence>
<dbReference type="Pfam" id="PF05762">
    <property type="entry name" value="VWA_CoxE"/>
    <property type="match status" value="1"/>
</dbReference>
<evidence type="ECO:0000313" key="1">
    <source>
        <dbReference type="EMBL" id="ATV59653.1"/>
    </source>
</evidence>
<dbReference type="SUPFAM" id="SSF53300">
    <property type="entry name" value="vWA-like"/>
    <property type="match status" value="1"/>
</dbReference>
<dbReference type="EMBL" id="CP024699">
    <property type="protein sequence ID" value="ATV59653.1"/>
    <property type="molecule type" value="Genomic_DNA"/>
</dbReference>